<dbReference type="PANTHER" id="PTHR43117">
    <property type="entry name" value="OSMOPROTECTANT IMPORT ATP-BINDING PROTEIN OSMV"/>
    <property type="match status" value="1"/>
</dbReference>
<dbReference type="Proteomes" id="UP000305233">
    <property type="component" value="Unassembled WGS sequence"/>
</dbReference>
<dbReference type="GO" id="GO:0005524">
    <property type="term" value="F:ATP binding"/>
    <property type="evidence" value="ECO:0007669"/>
    <property type="project" value="UniProtKB-KW"/>
</dbReference>
<evidence type="ECO:0000259" key="6">
    <source>
        <dbReference type="PROSITE" id="PS50893"/>
    </source>
</evidence>
<dbReference type="OrthoDB" id="9802264at2"/>
<dbReference type="InterPro" id="IPR003439">
    <property type="entry name" value="ABC_transporter-like_ATP-bd"/>
</dbReference>
<dbReference type="GO" id="GO:0015418">
    <property type="term" value="F:ABC-type quaternary ammonium compound transporting activity"/>
    <property type="evidence" value="ECO:0007669"/>
    <property type="project" value="UniProtKB-EC"/>
</dbReference>
<dbReference type="InterPro" id="IPR017871">
    <property type="entry name" value="ABC_transporter-like_CS"/>
</dbReference>
<dbReference type="PROSITE" id="PS50893">
    <property type="entry name" value="ABC_TRANSPORTER_2"/>
    <property type="match status" value="1"/>
</dbReference>
<dbReference type="PROSITE" id="PS00211">
    <property type="entry name" value="ABC_TRANSPORTER_1"/>
    <property type="match status" value="1"/>
</dbReference>
<evidence type="ECO:0000256" key="3">
    <source>
        <dbReference type="ARBA" id="ARBA00022741"/>
    </source>
</evidence>
<dbReference type="GO" id="GO:0016887">
    <property type="term" value="F:ATP hydrolysis activity"/>
    <property type="evidence" value="ECO:0007669"/>
    <property type="project" value="InterPro"/>
</dbReference>
<feature type="domain" description="ABC transporter" evidence="6">
    <location>
        <begin position="2"/>
        <end position="237"/>
    </location>
</feature>
<dbReference type="InterPro" id="IPR003593">
    <property type="entry name" value="AAA+_ATPase"/>
</dbReference>
<dbReference type="PANTHER" id="PTHR43117:SF4">
    <property type="entry name" value="OSMOPROTECTANT IMPORT ATP-BINDING PROTEIN OSMV"/>
    <property type="match status" value="1"/>
</dbReference>
<evidence type="ECO:0000313" key="7">
    <source>
        <dbReference type="EMBL" id="THJ65539.1"/>
    </source>
</evidence>
<comment type="caution">
    <text evidence="7">The sequence shown here is derived from an EMBL/GenBank/DDBJ whole genome shotgun (WGS) entry which is preliminary data.</text>
</comment>
<gene>
    <name evidence="7" type="ORF">E8P82_12280</name>
</gene>
<sequence length="372" mass="39734">MIEFRNVTKSYDAGRPAVDDLTLAIERGRITVFVGPSGCGKTTSLRMINRMVEPTSGQILLDGQDVAQQKAAELRRSMGYVMQSSGLMPHRTVLDNIATVPRLNGVARSAARARAKELLDVVGLASELGSRYPGQLSGGQQQRVGVARALAADPPVLLMDEPFSAVDPVVRAELQAELIRLQNDLAKTIVFVTHDIDEATILGDKVAVLAVGGRLAQYAAPEEILRAPVDDFVAGFVGRDRGFRHLSFLDGDHVTIHPIETIETSQLADPTVSVRSPWTLLVDPEGRPHGWIPAATRASITSQAEAVPGGSLYTRGGSLRSALDAALSSPSGLGVTIDDDGRAVGVVRPAEVFDLIEAGRLDRGRDHFNTAV</sequence>
<keyword evidence="3" id="KW-0547">Nucleotide-binding</keyword>
<keyword evidence="8" id="KW-1185">Reference proteome</keyword>
<dbReference type="Pfam" id="PF00005">
    <property type="entry name" value="ABC_tran"/>
    <property type="match status" value="1"/>
</dbReference>
<dbReference type="EMBL" id="SSWH01000011">
    <property type="protein sequence ID" value="THJ65539.1"/>
    <property type="molecule type" value="Genomic_DNA"/>
</dbReference>
<evidence type="ECO:0000256" key="1">
    <source>
        <dbReference type="ARBA" id="ARBA00005417"/>
    </source>
</evidence>
<dbReference type="RefSeq" id="WP_136455293.1">
    <property type="nucleotide sequence ID" value="NZ_SSWH01000011.1"/>
</dbReference>
<evidence type="ECO:0000313" key="8">
    <source>
        <dbReference type="Proteomes" id="UP000305233"/>
    </source>
</evidence>
<organism evidence="7 8">
    <name type="scientific">Arthrobacter echini</name>
    <dbReference type="NCBI Taxonomy" id="1529066"/>
    <lineage>
        <taxon>Bacteria</taxon>
        <taxon>Bacillati</taxon>
        <taxon>Actinomycetota</taxon>
        <taxon>Actinomycetes</taxon>
        <taxon>Micrococcales</taxon>
        <taxon>Micrococcaceae</taxon>
        <taxon>Arthrobacter</taxon>
    </lineage>
</organism>
<proteinExistence type="inferred from homology"/>
<keyword evidence="2" id="KW-0813">Transport</keyword>
<dbReference type="SUPFAM" id="SSF52540">
    <property type="entry name" value="P-loop containing nucleoside triphosphate hydrolases"/>
    <property type="match status" value="1"/>
</dbReference>
<comment type="similarity">
    <text evidence="1">Belongs to the ABC transporter superfamily.</text>
</comment>
<dbReference type="SMART" id="SM00382">
    <property type="entry name" value="AAA"/>
    <property type="match status" value="1"/>
</dbReference>
<dbReference type="InterPro" id="IPR027417">
    <property type="entry name" value="P-loop_NTPase"/>
</dbReference>
<dbReference type="FunFam" id="3.40.50.300:FF:000425">
    <property type="entry name" value="Probable ABC transporter, ATP-binding subunit"/>
    <property type="match status" value="1"/>
</dbReference>
<keyword evidence="4 7" id="KW-0067">ATP-binding</keyword>
<dbReference type="EC" id="7.6.2.9" evidence="5"/>
<protein>
    <recommendedName>
        <fullName evidence="5">ABC-type quaternary amine transporter</fullName>
        <ecNumber evidence="5">7.6.2.9</ecNumber>
    </recommendedName>
</protein>
<evidence type="ECO:0000256" key="4">
    <source>
        <dbReference type="ARBA" id="ARBA00022840"/>
    </source>
</evidence>
<reference evidence="7 8" key="1">
    <citation type="submission" date="2019-04" db="EMBL/GenBank/DDBJ databases">
        <authorList>
            <person name="Liu Q."/>
            <person name="Xin Y.-H."/>
        </authorList>
    </citation>
    <scope>NUCLEOTIDE SEQUENCE [LARGE SCALE GENOMIC DNA]</scope>
    <source>
        <strain evidence="7 8">AM23</strain>
    </source>
</reference>
<accession>A0A4V3Z5A3</accession>
<name>A0A4V3Z5A3_9MICC</name>
<evidence type="ECO:0000256" key="2">
    <source>
        <dbReference type="ARBA" id="ARBA00022448"/>
    </source>
</evidence>
<dbReference type="Gene3D" id="3.40.50.300">
    <property type="entry name" value="P-loop containing nucleotide triphosphate hydrolases"/>
    <property type="match status" value="1"/>
</dbReference>
<dbReference type="AlphaFoldDB" id="A0A4V3Z5A3"/>
<evidence type="ECO:0000256" key="5">
    <source>
        <dbReference type="ARBA" id="ARBA00066388"/>
    </source>
</evidence>